<reference evidence="1 2" key="1">
    <citation type="submission" date="2019-11" db="EMBL/GenBank/DDBJ databases">
        <authorList>
            <person name="Li X.-J."/>
            <person name="Feng X.-M."/>
        </authorList>
    </citation>
    <scope>NUCLEOTIDE SEQUENCE [LARGE SCALE GENOMIC DNA]</scope>
    <source>
        <strain evidence="1 2">XMNu-373</strain>
    </source>
</reference>
<sequence length="191" mass="20724">MIVNGLPGSGKTTLAMALGEALGWPVFSKDRVKETLADTLGPPPPGYAARQWSQMLGAAAGETLWTLLADARPGAVLESPYLARLRRVVVAGLERAGIGEVVEVWCDVPVSVARRRYETRAASRHAVHDDARVDDEQWREWAEQAVPLELGMVCRVDTTGSVELIDLIERMGLDGARLGRRLPAVPNHPGK</sequence>
<organism evidence="1 2">
    <name type="scientific">Phytoactinopolyspora mesophila</name>
    <dbReference type="NCBI Taxonomy" id="2650750"/>
    <lineage>
        <taxon>Bacteria</taxon>
        <taxon>Bacillati</taxon>
        <taxon>Actinomycetota</taxon>
        <taxon>Actinomycetes</taxon>
        <taxon>Jiangellales</taxon>
        <taxon>Jiangellaceae</taxon>
        <taxon>Phytoactinopolyspora</taxon>
    </lineage>
</organism>
<dbReference type="AlphaFoldDB" id="A0A7K3M9P0"/>
<proteinExistence type="predicted"/>
<dbReference type="InterPro" id="IPR027417">
    <property type="entry name" value="P-loop_NTPase"/>
</dbReference>
<name>A0A7K3M9P0_9ACTN</name>
<dbReference type="Pfam" id="PF13671">
    <property type="entry name" value="AAA_33"/>
    <property type="match status" value="1"/>
</dbReference>
<accession>A0A7K3M9P0</accession>
<dbReference type="Gene3D" id="3.40.50.300">
    <property type="entry name" value="P-loop containing nucleotide triphosphate hydrolases"/>
    <property type="match status" value="1"/>
</dbReference>
<evidence type="ECO:0000313" key="2">
    <source>
        <dbReference type="Proteomes" id="UP000460435"/>
    </source>
</evidence>
<protein>
    <submittedName>
        <fullName evidence="1">AAA family ATPase</fullName>
    </submittedName>
</protein>
<dbReference type="SUPFAM" id="SSF52540">
    <property type="entry name" value="P-loop containing nucleoside triphosphate hydrolases"/>
    <property type="match status" value="1"/>
</dbReference>
<comment type="caution">
    <text evidence="1">The sequence shown here is derived from an EMBL/GenBank/DDBJ whole genome shotgun (WGS) entry which is preliminary data.</text>
</comment>
<dbReference type="Proteomes" id="UP000460435">
    <property type="component" value="Unassembled WGS sequence"/>
</dbReference>
<gene>
    <name evidence="1" type="ORF">F7O44_23580</name>
</gene>
<keyword evidence="2" id="KW-1185">Reference proteome</keyword>
<dbReference type="EMBL" id="WLZY01000009">
    <property type="protein sequence ID" value="NDL60061.1"/>
    <property type="molecule type" value="Genomic_DNA"/>
</dbReference>
<evidence type="ECO:0000313" key="1">
    <source>
        <dbReference type="EMBL" id="NDL60061.1"/>
    </source>
</evidence>